<dbReference type="InterPro" id="IPR052035">
    <property type="entry name" value="ZnF_BED_domain_contain"/>
</dbReference>
<feature type="region of interest" description="Disordered" evidence="6">
    <location>
        <begin position="1"/>
        <end position="23"/>
    </location>
</feature>
<dbReference type="SUPFAM" id="SSF53098">
    <property type="entry name" value="Ribonuclease H-like"/>
    <property type="match status" value="1"/>
</dbReference>
<evidence type="ECO:0000256" key="3">
    <source>
        <dbReference type="ARBA" id="ARBA00022771"/>
    </source>
</evidence>
<accession>A0A922NG51</accession>
<keyword evidence="4" id="KW-0862">Zinc</keyword>
<feature type="compositionally biased region" description="Polar residues" evidence="6">
    <location>
        <begin position="1"/>
        <end position="11"/>
    </location>
</feature>
<comment type="caution">
    <text evidence="8">The sequence shown here is derived from an EMBL/GenBank/DDBJ whole genome shotgun (WGS) entry which is preliminary data.</text>
</comment>
<sequence length="725" mass="82184">MSSNTLSASAISTPPSRRPATPPHFDAVIRTETVCNTSNAKRQRLKKQYVCKRCRSWFSSHRVNSIHHVLAYHTTSESSQPSQTSSSSSQPAITSVFRTVSDQTIIRNAFNEQGYRDALVGLLTRRRIAFSSIEWSEMRDLALACNPFIEDQLITSRRTAVRLIASNYQLYKGHVIKGSLSTAVSPIHISTDLWTSPFRSSLLAVCAQWVDHEYKLQKALLGLPECRYSHSGEQQAHLLLQTLEEYGIQSRVGWHTGDNATSNDTCLEHLETLLRTKHNVKFTAKERRIRCIGHIINLSLQAFLLASSKEALTAALDAVTDVMGKSFSQSFQAFLLLDRETLEPKPKLFHKPHRDKGCLAEDAALIAMGLLMRTFVVLRTSLHYANYINYVSGCATQTRWSSWYSVMDRAIKKMAAIKVFMHDNEKHLNEIRLTSDDWDILQKAHTFLQPFASATLYAEGDKSSISQSLLIMDSLLVHYEQQKIHYSKDENEDLRMVRSIEMGWFVLEKYYNMTDQVPVYASAILLNPASRAAYLKKNWPAEWYEPAINAAQNFWVNEFKDALPLASPTASQQMAPPLKQRGAVLDQILQQMSVAAADQSNSDDLKIFAESPVIQIDCSPLEWWCRSEQRQRYPRLSNMAISILSIAAESSEPERTFSGARRTCSWDRSRLTCANIEKIECIGSWLREGHIKPCSLNGMGLPMEPEQDDEAEMIGDEVEEILEWT</sequence>
<dbReference type="InterPro" id="IPR012337">
    <property type="entry name" value="RNaseH-like_sf"/>
</dbReference>
<reference evidence="9" key="1">
    <citation type="journal article" date="2022" name="Microb. Genom.">
        <title>A global pangenome for the wheat fungal pathogen Pyrenophora tritici-repentis and prediction of effector protein structural homology.</title>
        <authorList>
            <person name="Moolhuijzen P.M."/>
            <person name="See P.T."/>
            <person name="Shi G."/>
            <person name="Powell H.R."/>
            <person name="Cockram J."/>
            <person name="Jorgensen L.N."/>
            <person name="Benslimane H."/>
            <person name="Strelkov S.E."/>
            <person name="Turner J."/>
            <person name="Liu Z."/>
            <person name="Moffat C.S."/>
        </authorList>
    </citation>
    <scope>NUCLEOTIDE SEQUENCE [LARGE SCALE GENOMIC DNA]</scope>
</reference>
<dbReference type="GO" id="GO:0005634">
    <property type="term" value="C:nucleus"/>
    <property type="evidence" value="ECO:0007669"/>
    <property type="project" value="UniProtKB-SubCell"/>
</dbReference>
<name>A0A922NG51_9PLEO</name>
<evidence type="ECO:0000313" key="8">
    <source>
        <dbReference type="EMBL" id="KAI1514522.1"/>
    </source>
</evidence>
<dbReference type="PANTHER" id="PTHR46481">
    <property type="entry name" value="ZINC FINGER BED DOMAIN-CONTAINING PROTEIN 4"/>
    <property type="match status" value="1"/>
</dbReference>
<dbReference type="EMBL" id="NRDI02000008">
    <property type="protein sequence ID" value="KAI1514522.1"/>
    <property type="molecule type" value="Genomic_DNA"/>
</dbReference>
<evidence type="ECO:0000256" key="2">
    <source>
        <dbReference type="ARBA" id="ARBA00022723"/>
    </source>
</evidence>
<keyword evidence="5" id="KW-0539">Nucleus</keyword>
<dbReference type="Pfam" id="PF05699">
    <property type="entry name" value="Dimer_Tnp_hAT"/>
    <property type="match status" value="1"/>
</dbReference>
<keyword evidence="2" id="KW-0479">Metal-binding</keyword>
<dbReference type="PROSITE" id="PS00028">
    <property type="entry name" value="ZINC_FINGER_C2H2_1"/>
    <property type="match status" value="1"/>
</dbReference>
<evidence type="ECO:0000256" key="4">
    <source>
        <dbReference type="ARBA" id="ARBA00022833"/>
    </source>
</evidence>
<evidence type="ECO:0000259" key="7">
    <source>
        <dbReference type="PROSITE" id="PS00028"/>
    </source>
</evidence>
<dbReference type="InterPro" id="IPR013087">
    <property type="entry name" value="Znf_C2H2_type"/>
</dbReference>
<dbReference type="InterPro" id="IPR008906">
    <property type="entry name" value="HATC_C_dom"/>
</dbReference>
<comment type="subcellular location">
    <subcellularLocation>
        <location evidence="1">Nucleus</location>
    </subcellularLocation>
</comment>
<dbReference type="AlphaFoldDB" id="A0A922NG51"/>
<evidence type="ECO:0000256" key="1">
    <source>
        <dbReference type="ARBA" id="ARBA00004123"/>
    </source>
</evidence>
<evidence type="ECO:0000256" key="5">
    <source>
        <dbReference type="ARBA" id="ARBA00023242"/>
    </source>
</evidence>
<dbReference type="GO" id="GO:0008270">
    <property type="term" value="F:zinc ion binding"/>
    <property type="evidence" value="ECO:0007669"/>
    <property type="project" value="UniProtKB-KW"/>
</dbReference>
<keyword evidence="9" id="KW-1185">Reference proteome</keyword>
<dbReference type="Proteomes" id="UP000249757">
    <property type="component" value="Unassembled WGS sequence"/>
</dbReference>
<dbReference type="PANTHER" id="PTHR46481:SF10">
    <property type="entry name" value="ZINC FINGER BED DOMAIN-CONTAINING PROTEIN 39"/>
    <property type="match status" value="1"/>
</dbReference>
<evidence type="ECO:0000313" key="9">
    <source>
        <dbReference type="Proteomes" id="UP000249757"/>
    </source>
</evidence>
<feature type="domain" description="C2H2-type" evidence="7">
    <location>
        <begin position="51"/>
        <end position="73"/>
    </location>
</feature>
<organism evidence="8 9">
    <name type="scientific">Pyrenophora tritici-repentis</name>
    <dbReference type="NCBI Taxonomy" id="45151"/>
    <lineage>
        <taxon>Eukaryota</taxon>
        <taxon>Fungi</taxon>
        <taxon>Dikarya</taxon>
        <taxon>Ascomycota</taxon>
        <taxon>Pezizomycotina</taxon>
        <taxon>Dothideomycetes</taxon>
        <taxon>Pleosporomycetidae</taxon>
        <taxon>Pleosporales</taxon>
        <taxon>Pleosporineae</taxon>
        <taxon>Pleosporaceae</taxon>
        <taxon>Pyrenophora</taxon>
    </lineage>
</organism>
<proteinExistence type="predicted"/>
<protein>
    <submittedName>
        <fullName evidence="8">Dimer-Tnp-hAT dimerization containing protein</fullName>
    </submittedName>
</protein>
<keyword evidence="3" id="KW-0863">Zinc-finger</keyword>
<dbReference type="GO" id="GO:0046983">
    <property type="term" value="F:protein dimerization activity"/>
    <property type="evidence" value="ECO:0007669"/>
    <property type="project" value="InterPro"/>
</dbReference>
<gene>
    <name evidence="8" type="ORF">Ptr86124_007152</name>
</gene>
<evidence type="ECO:0000256" key="6">
    <source>
        <dbReference type="SAM" id="MobiDB-lite"/>
    </source>
</evidence>